<feature type="domain" description="ATPase F1/V1/A1 complex alpha/beta subunit N-terminal" evidence="4">
    <location>
        <begin position="4"/>
        <end position="74"/>
    </location>
</feature>
<comment type="similarity">
    <text evidence="1">Belongs to the ATPase alpha/beta chains family.</text>
</comment>
<gene>
    <name evidence="5" type="ORF">KC909_04600</name>
</gene>
<dbReference type="EMBL" id="JAGQLK010000101">
    <property type="protein sequence ID" value="MCA9383622.1"/>
    <property type="molecule type" value="Genomic_DNA"/>
</dbReference>
<dbReference type="Gene3D" id="2.40.30.20">
    <property type="match status" value="1"/>
</dbReference>
<dbReference type="Proteomes" id="UP000783287">
    <property type="component" value="Unassembled WGS sequence"/>
</dbReference>
<dbReference type="PANTHER" id="PTHR48082:SF2">
    <property type="entry name" value="ATP SYNTHASE SUBUNIT ALPHA, MITOCHONDRIAL"/>
    <property type="match status" value="1"/>
</dbReference>
<evidence type="ECO:0000256" key="1">
    <source>
        <dbReference type="ARBA" id="ARBA00008936"/>
    </source>
</evidence>
<dbReference type="AlphaFoldDB" id="A0A955RJB8"/>
<accession>A0A955RJB8</accession>
<sequence>MEIKNTGKVIEAKDGIAVADGLSGVGSNEIVKINTSTGEQIDGLALNLEENTVGIVVIGDFLKVGEGDTVEATGEVSSVQV</sequence>
<evidence type="ECO:0000313" key="5">
    <source>
        <dbReference type="EMBL" id="MCA9383622.1"/>
    </source>
</evidence>
<proteinExistence type="inferred from homology"/>
<organism evidence="5 6">
    <name type="scientific">Candidatus Dojkabacteria bacterium</name>
    <dbReference type="NCBI Taxonomy" id="2099670"/>
    <lineage>
        <taxon>Bacteria</taxon>
        <taxon>Candidatus Dojkabacteria</taxon>
    </lineage>
</organism>
<dbReference type="GO" id="GO:0046933">
    <property type="term" value="F:proton-transporting ATP synthase activity, rotational mechanism"/>
    <property type="evidence" value="ECO:0007669"/>
    <property type="project" value="InterPro"/>
</dbReference>
<dbReference type="PANTHER" id="PTHR48082">
    <property type="entry name" value="ATP SYNTHASE SUBUNIT ALPHA, MITOCHONDRIAL"/>
    <property type="match status" value="1"/>
</dbReference>
<evidence type="ECO:0000313" key="6">
    <source>
        <dbReference type="Proteomes" id="UP000783287"/>
    </source>
</evidence>
<dbReference type="InterPro" id="IPR036121">
    <property type="entry name" value="ATPase_F1/V1/A1_a/bsu_N_sf"/>
</dbReference>
<evidence type="ECO:0000256" key="2">
    <source>
        <dbReference type="ARBA" id="ARBA00022448"/>
    </source>
</evidence>
<evidence type="ECO:0000256" key="3">
    <source>
        <dbReference type="ARBA" id="ARBA00022967"/>
    </source>
</evidence>
<evidence type="ECO:0000259" key="4">
    <source>
        <dbReference type="Pfam" id="PF02874"/>
    </source>
</evidence>
<keyword evidence="3" id="KW-1278">Translocase</keyword>
<dbReference type="GO" id="GO:0045259">
    <property type="term" value="C:proton-transporting ATP synthase complex"/>
    <property type="evidence" value="ECO:0007669"/>
    <property type="project" value="InterPro"/>
</dbReference>
<reference evidence="5" key="1">
    <citation type="submission" date="2020-04" db="EMBL/GenBank/DDBJ databases">
        <authorList>
            <person name="Zhang T."/>
        </authorList>
    </citation>
    <scope>NUCLEOTIDE SEQUENCE</scope>
    <source>
        <strain evidence="5">HKST-UBA14</strain>
    </source>
</reference>
<feature type="non-terminal residue" evidence="5">
    <location>
        <position position="81"/>
    </location>
</feature>
<dbReference type="GO" id="GO:0005524">
    <property type="term" value="F:ATP binding"/>
    <property type="evidence" value="ECO:0007669"/>
    <property type="project" value="UniProtKB-KW"/>
</dbReference>
<dbReference type="Pfam" id="PF02874">
    <property type="entry name" value="ATP-synt_ab_N"/>
    <property type="match status" value="1"/>
</dbReference>
<keyword evidence="2" id="KW-0813">Transport</keyword>
<reference evidence="5" key="2">
    <citation type="journal article" date="2021" name="Microbiome">
        <title>Successional dynamics and alternative stable states in a saline activated sludge microbial community over 9 years.</title>
        <authorList>
            <person name="Wang Y."/>
            <person name="Ye J."/>
            <person name="Ju F."/>
            <person name="Liu L."/>
            <person name="Boyd J.A."/>
            <person name="Deng Y."/>
            <person name="Parks D.H."/>
            <person name="Jiang X."/>
            <person name="Yin X."/>
            <person name="Woodcroft B.J."/>
            <person name="Tyson G.W."/>
            <person name="Hugenholtz P."/>
            <person name="Polz M.F."/>
            <person name="Zhang T."/>
        </authorList>
    </citation>
    <scope>NUCLEOTIDE SEQUENCE</scope>
    <source>
        <strain evidence="5">HKST-UBA14</strain>
    </source>
</reference>
<protein>
    <submittedName>
        <fullName evidence="5">F0F1 ATP synthase subunit alpha</fullName>
    </submittedName>
</protein>
<dbReference type="GO" id="GO:0043531">
    <property type="term" value="F:ADP binding"/>
    <property type="evidence" value="ECO:0007669"/>
    <property type="project" value="TreeGrafter"/>
</dbReference>
<comment type="caution">
    <text evidence="5">The sequence shown here is derived from an EMBL/GenBank/DDBJ whole genome shotgun (WGS) entry which is preliminary data.</text>
</comment>
<dbReference type="SUPFAM" id="SSF50615">
    <property type="entry name" value="N-terminal domain of alpha and beta subunits of F1 ATP synthase"/>
    <property type="match status" value="1"/>
</dbReference>
<dbReference type="InterPro" id="IPR004100">
    <property type="entry name" value="ATPase_F1/V1/A1_a/bsu_N"/>
</dbReference>
<dbReference type="InterPro" id="IPR023366">
    <property type="entry name" value="ATP_synth_asu-like_sf"/>
</dbReference>
<dbReference type="InterPro" id="IPR005294">
    <property type="entry name" value="ATP_synth_F1_asu"/>
</dbReference>
<name>A0A955RJB8_9BACT</name>